<gene>
    <name evidence="4" type="ORF">ACG00X_13030</name>
</gene>
<dbReference type="InterPro" id="IPR001279">
    <property type="entry name" value="Metallo-B-lactamas"/>
</dbReference>
<reference evidence="4 5" key="1">
    <citation type="submission" date="2024-09" db="EMBL/GenBank/DDBJ databases">
        <title>Novel species of the genus Pelomonas and Roseateles isolated from streams.</title>
        <authorList>
            <person name="Lu H."/>
        </authorList>
    </citation>
    <scope>NUCLEOTIDE SEQUENCE [LARGE SCALE GENOMIC DNA]</scope>
    <source>
        <strain evidence="4 5">BYS96W</strain>
    </source>
</reference>
<dbReference type="SUPFAM" id="SSF56281">
    <property type="entry name" value="Metallo-hydrolase/oxidoreductase"/>
    <property type="match status" value="1"/>
</dbReference>
<evidence type="ECO:0000256" key="1">
    <source>
        <dbReference type="ARBA" id="ARBA00022801"/>
    </source>
</evidence>
<accession>A0ABW7G717</accession>
<dbReference type="SMART" id="SM01027">
    <property type="entry name" value="Beta-Casp"/>
    <property type="match status" value="1"/>
</dbReference>
<dbReference type="InterPro" id="IPR011108">
    <property type="entry name" value="RMMBL"/>
</dbReference>
<organism evidence="4 5">
    <name type="scientific">Pelomonas nitida</name>
    <dbReference type="NCBI Taxonomy" id="3299027"/>
    <lineage>
        <taxon>Bacteria</taxon>
        <taxon>Pseudomonadati</taxon>
        <taxon>Pseudomonadota</taxon>
        <taxon>Betaproteobacteria</taxon>
        <taxon>Burkholderiales</taxon>
        <taxon>Sphaerotilaceae</taxon>
        <taxon>Roseateles</taxon>
    </lineage>
</organism>
<dbReference type="SMART" id="SM00849">
    <property type="entry name" value="Lactamase_B"/>
    <property type="match status" value="1"/>
</dbReference>
<evidence type="ECO:0000313" key="4">
    <source>
        <dbReference type="EMBL" id="MFG6457758.1"/>
    </source>
</evidence>
<evidence type="ECO:0000313" key="5">
    <source>
        <dbReference type="Proteomes" id="UP001606305"/>
    </source>
</evidence>
<dbReference type="CDD" id="cd16295">
    <property type="entry name" value="TTHA0252-CPSF-like_MBL-fold"/>
    <property type="match status" value="1"/>
</dbReference>
<dbReference type="Gene3D" id="3.40.50.10890">
    <property type="match status" value="1"/>
</dbReference>
<proteinExistence type="predicted"/>
<keyword evidence="5" id="KW-1185">Reference proteome</keyword>
<evidence type="ECO:0000259" key="2">
    <source>
        <dbReference type="SMART" id="SM00849"/>
    </source>
</evidence>
<dbReference type="InterPro" id="IPR050698">
    <property type="entry name" value="MBL"/>
</dbReference>
<dbReference type="InterPro" id="IPR022712">
    <property type="entry name" value="Beta_Casp"/>
</dbReference>
<dbReference type="PANTHER" id="PTHR11203:SF37">
    <property type="entry name" value="INTEGRATOR COMPLEX SUBUNIT 11"/>
    <property type="match status" value="1"/>
</dbReference>
<dbReference type="Proteomes" id="UP001606305">
    <property type="component" value="Unassembled WGS sequence"/>
</dbReference>
<name>A0ABW7G717_9BURK</name>
<comment type="caution">
    <text evidence="4">The sequence shown here is derived from an EMBL/GenBank/DDBJ whole genome shotgun (WGS) entry which is preliminary data.</text>
</comment>
<evidence type="ECO:0000259" key="3">
    <source>
        <dbReference type="SMART" id="SM01027"/>
    </source>
</evidence>
<keyword evidence="1" id="KW-0378">Hydrolase</keyword>
<dbReference type="EMBL" id="JBIGIA010000009">
    <property type="protein sequence ID" value="MFG6457758.1"/>
    <property type="molecule type" value="Genomic_DNA"/>
</dbReference>
<feature type="domain" description="Beta-Casp" evidence="3">
    <location>
        <begin position="246"/>
        <end position="371"/>
    </location>
</feature>
<protein>
    <submittedName>
        <fullName evidence="4">MBL fold metallo-hydrolase RNA specificity domain-containing protein</fullName>
    </submittedName>
</protein>
<dbReference type="RefSeq" id="WP_394488614.1">
    <property type="nucleotide sequence ID" value="NZ_JBIGIA010000009.1"/>
</dbReference>
<dbReference type="InterPro" id="IPR036866">
    <property type="entry name" value="RibonucZ/Hydroxyglut_hydro"/>
</dbReference>
<dbReference type="Pfam" id="PF10996">
    <property type="entry name" value="Beta-Casp"/>
    <property type="match status" value="1"/>
</dbReference>
<dbReference type="Pfam" id="PF07521">
    <property type="entry name" value="RMMBL"/>
    <property type="match status" value="1"/>
</dbReference>
<feature type="domain" description="Metallo-beta-lactamase" evidence="2">
    <location>
        <begin position="13"/>
        <end position="230"/>
    </location>
</feature>
<dbReference type="Pfam" id="PF00753">
    <property type="entry name" value="Lactamase_B"/>
    <property type="match status" value="1"/>
</dbReference>
<sequence length="460" mass="49891">MKLTFLGAADTVTGSRHLLTLGDQRLLLDAGLFQGFKALRERNWRPLGGPTTELDAVLLSHAHLDHCGYLPALRRQGFKGPIYATAATRDLCDVLLRDSAHLQEEDARRANRDGSSRHEKAQPLYSVREAEATMKQFVAVPRDGRVMLGGTEVRFTPGGHLLGATSIHVRHGGRSLLFSGDVGRAGDLLMPTPQVPPAADIVMIESTYGNRLHAPEDAQARLAQILRTTLKRGGSLLLPSFAIGRAQALLLVLQRLRSAGELPLDVPIWLDSPMAEQATELTIQHAKLLRISASEARSLTDRVHYVTKQAQSLKLAASLAAPRAKPAIVISASGMATGGRVLNYLETLAPQPQHHIAFPGFQAGGTRGARIVAGEREVKIRGRWVPVNAEISHLDGFSGHADADGLLQWLRATYPASARPPEQVYVVHGEPAAADALRGRIQDELGWAVRVPQHGETVEW</sequence>
<dbReference type="PANTHER" id="PTHR11203">
    <property type="entry name" value="CLEAVAGE AND POLYADENYLATION SPECIFICITY FACTOR FAMILY MEMBER"/>
    <property type="match status" value="1"/>
</dbReference>
<dbReference type="Gene3D" id="3.60.15.10">
    <property type="entry name" value="Ribonuclease Z/Hydroxyacylglutathione hydrolase-like"/>
    <property type="match status" value="1"/>
</dbReference>